<dbReference type="InterPro" id="IPR002081">
    <property type="entry name" value="Cryptochrome/DNA_photolyase_1"/>
</dbReference>
<keyword evidence="2 5" id="KW-0285">Flavoprotein</keyword>
<dbReference type="PANTHER" id="PTHR11455:SF9">
    <property type="entry name" value="CRYPTOCHROME CIRCADIAN CLOCK 5 ISOFORM X1"/>
    <property type="match status" value="1"/>
</dbReference>
<evidence type="ECO:0000256" key="4">
    <source>
        <dbReference type="ARBA" id="ARBA00022991"/>
    </source>
</evidence>
<dbReference type="InterPro" id="IPR018394">
    <property type="entry name" value="DNA_photolyase_1_CS_C"/>
</dbReference>
<dbReference type="SUPFAM" id="SSF48173">
    <property type="entry name" value="Cryptochrome/photolyase FAD-binding domain"/>
    <property type="match status" value="1"/>
</dbReference>
<evidence type="ECO:0000313" key="8">
    <source>
        <dbReference type="Proteomes" id="UP001501218"/>
    </source>
</evidence>
<organism evidence="7 8">
    <name type="scientific">Saccharopolyspora halophila</name>
    <dbReference type="NCBI Taxonomy" id="405551"/>
    <lineage>
        <taxon>Bacteria</taxon>
        <taxon>Bacillati</taxon>
        <taxon>Actinomycetota</taxon>
        <taxon>Actinomycetes</taxon>
        <taxon>Pseudonocardiales</taxon>
        <taxon>Pseudonocardiaceae</taxon>
        <taxon>Saccharopolyspora</taxon>
    </lineage>
</organism>
<dbReference type="PROSITE" id="PS51645">
    <property type="entry name" value="PHR_CRY_ALPHA_BETA"/>
    <property type="match status" value="1"/>
</dbReference>
<evidence type="ECO:0000256" key="5">
    <source>
        <dbReference type="RuleBase" id="RU004182"/>
    </source>
</evidence>
<dbReference type="InterPro" id="IPR006050">
    <property type="entry name" value="DNA_photolyase_N"/>
</dbReference>
<accession>A0ABN3GQN6</accession>
<dbReference type="Pfam" id="PF00875">
    <property type="entry name" value="DNA_photolyase"/>
    <property type="match status" value="1"/>
</dbReference>
<dbReference type="InterPro" id="IPR005101">
    <property type="entry name" value="Cryptochr/Photolyase_FAD-bd"/>
</dbReference>
<dbReference type="Gene3D" id="3.40.50.620">
    <property type="entry name" value="HUPs"/>
    <property type="match status" value="1"/>
</dbReference>
<keyword evidence="4 5" id="KW-0157">Chromophore</keyword>
<feature type="domain" description="Photolyase/cryptochrome alpha/beta" evidence="6">
    <location>
        <begin position="2"/>
        <end position="128"/>
    </location>
</feature>
<evidence type="ECO:0000256" key="3">
    <source>
        <dbReference type="ARBA" id="ARBA00022827"/>
    </source>
</evidence>
<gene>
    <name evidence="7" type="ORF">GCM10009854_41020</name>
</gene>
<dbReference type="Gene3D" id="1.10.579.10">
    <property type="entry name" value="DNA Cyclobutane Dipyrimidine Photolyase, subunit A, domain 3"/>
    <property type="match status" value="1"/>
</dbReference>
<dbReference type="Gene3D" id="1.25.40.80">
    <property type="match status" value="1"/>
</dbReference>
<evidence type="ECO:0000256" key="2">
    <source>
        <dbReference type="ARBA" id="ARBA00022630"/>
    </source>
</evidence>
<dbReference type="Pfam" id="PF03441">
    <property type="entry name" value="FAD_binding_7"/>
    <property type="match status" value="1"/>
</dbReference>
<dbReference type="Proteomes" id="UP001501218">
    <property type="component" value="Unassembled WGS sequence"/>
</dbReference>
<evidence type="ECO:0000313" key="7">
    <source>
        <dbReference type="EMBL" id="GAA2358432.1"/>
    </source>
</evidence>
<sequence>MNVAVALFTRDLRVHDNPVLHAAAGSASRVIPLFVLDDSILRSQFTSPNRAEFLTRSLRDLDRGLRQLGAPLVVRRGDPLAVLRRLAAEQPIDEVHLAADVSGYAQRRQETLVDGLPVRVHVHEGSVNAVPPGAVTPTGGNDHFAVFGPYLRRWLAVERRRPLAAPKRLEASTVAPGSLPEREEICSGEVAPELAVGGERAGRELLDRWVGELVDDYPEGHDDLAGDRTSRLSPHLHFGTLSPVEVVHRAGSRTRGAQEFVRQVAWRDFHHQVLAARPRTAGEDYRPRGDAWREEPEELRRWQEGRTGYPIVDAGMRQLLREGWMHNRARMITASFLVKTLHHDWRSGARHFLRHLVDGDVANNQMNWQWTAGTGTDTRPNRVLNPLRQAQRYDPGGDYVRRYLPELRSVPGAAVHEPWKLAVDHRRSLNYPDPMVDLDEGRSRFLEARLGQR</sequence>
<dbReference type="PRINTS" id="PR00147">
    <property type="entry name" value="DNAPHOTLYASE"/>
</dbReference>
<dbReference type="PROSITE" id="PS00691">
    <property type="entry name" value="DNA_PHOTOLYASES_1_2"/>
    <property type="match status" value="1"/>
</dbReference>
<dbReference type="InterPro" id="IPR036155">
    <property type="entry name" value="Crypto/Photolyase_N_sf"/>
</dbReference>
<name>A0ABN3GQN6_9PSEU</name>
<dbReference type="EMBL" id="BAAARA010000019">
    <property type="protein sequence ID" value="GAA2358432.1"/>
    <property type="molecule type" value="Genomic_DNA"/>
</dbReference>
<keyword evidence="3 5" id="KW-0274">FAD</keyword>
<comment type="caution">
    <text evidence="7">The sequence shown here is derived from an EMBL/GenBank/DDBJ whole genome shotgun (WGS) entry which is preliminary data.</text>
</comment>
<protein>
    <submittedName>
        <fullName evidence="7">Deoxyribodipyrimidine photo-lyase</fullName>
    </submittedName>
</protein>
<dbReference type="InterPro" id="IPR014729">
    <property type="entry name" value="Rossmann-like_a/b/a_fold"/>
</dbReference>
<comment type="similarity">
    <text evidence="5">Belongs to the DNA photolyase family.</text>
</comment>
<comment type="cofactor">
    <cofactor evidence="1">
        <name>FAD</name>
        <dbReference type="ChEBI" id="CHEBI:57692"/>
    </cofactor>
</comment>
<dbReference type="RefSeq" id="WP_344135358.1">
    <property type="nucleotide sequence ID" value="NZ_BAAARA010000019.1"/>
</dbReference>
<dbReference type="SUPFAM" id="SSF52425">
    <property type="entry name" value="Cryptochrome/photolyase, N-terminal domain"/>
    <property type="match status" value="1"/>
</dbReference>
<dbReference type="PROSITE" id="PS00394">
    <property type="entry name" value="DNA_PHOTOLYASES_1_1"/>
    <property type="match status" value="1"/>
</dbReference>
<dbReference type="InterPro" id="IPR036134">
    <property type="entry name" value="Crypto/Photolyase_FAD-like_sf"/>
</dbReference>
<reference evidence="7 8" key="1">
    <citation type="journal article" date="2019" name="Int. J. Syst. Evol. Microbiol.">
        <title>The Global Catalogue of Microorganisms (GCM) 10K type strain sequencing project: providing services to taxonomists for standard genome sequencing and annotation.</title>
        <authorList>
            <consortium name="The Broad Institute Genomics Platform"/>
            <consortium name="The Broad Institute Genome Sequencing Center for Infectious Disease"/>
            <person name="Wu L."/>
            <person name="Ma J."/>
        </authorList>
    </citation>
    <scope>NUCLEOTIDE SEQUENCE [LARGE SCALE GENOMIC DNA]</scope>
    <source>
        <strain evidence="7 8">JCM 16221</strain>
    </source>
</reference>
<keyword evidence="8" id="KW-1185">Reference proteome</keyword>
<evidence type="ECO:0000256" key="1">
    <source>
        <dbReference type="ARBA" id="ARBA00001974"/>
    </source>
</evidence>
<proteinExistence type="inferred from homology"/>
<evidence type="ECO:0000259" key="6">
    <source>
        <dbReference type="PROSITE" id="PS51645"/>
    </source>
</evidence>
<dbReference type="PANTHER" id="PTHR11455">
    <property type="entry name" value="CRYPTOCHROME"/>
    <property type="match status" value="1"/>
</dbReference>